<sequence length="255" mass="28648">MSSLESAIDLADRVLSRFPDRLTPENWHAFKTPLEDALRCAKVLRMLQGRFPKPSHDDEDAIEDYASRRAEAKMVLSFCIGDDAFAYIDEEPVEEMWDALVDRFTILSGGRGKTTKLRARKLRQLLDLSPTPFTEGVDLDAYVAQVAELVYQINFLYRQERRDDAKYETRIVPASYDHDNAPLSPISSTLGHEGLPLDPDSRREAVLAETAQRLDGGRVGRGSGHEGAVDLISEDLHRELLHAKLLTDHSLPHVG</sequence>
<proteinExistence type="predicted"/>
<organism evidence="1 2">
    <name type="scientific">Microbotryum saponariae</name>
    <dbReference type="NCBI Taxonomy" id="289078"/>
    <lineage>
        <taxon>Eukaryota</taxon>
        <taxon>Fungi</taxon>
        <taxon>Dikarya</taxon>
        <taxon>Basidiomycota</taxon>
        <taxon>Pucciniomycotina</taxon>
        <taxon>Microbotryomycetes</taxon>
        <taxon>Microbotryales</taxon>
        <taxon>Microbotryaceae</taxon>
        <taxon>Microbotryum</taxon>
    </lineage>
</organism>
<name>A0A2X0KH38_9BASI</name>
<accession>A0A2X0KH38</accession>
<dbReference type="OrthoDB" id="2533363at2759"/>
<protein>
    <submittedName>
        <fullName evidence="1">BZ3500_MvSof-1268-A1-R1_Chr1-3g02401 protein</fullName>
    </submittedName>
</protein>
<keyword evidence="2" id="KW-1185">Reference proteome</keyword>
<evidence type="ECO:0000313" key="1">
    <source>
        <dbReference type="EMBL" id="SCZ90938.1"/>
    </source>
</evidence>
<dbReference type="Proteomes" id="UP000249723">
    <property type="component" value="Unassembled WGS sequence"/>
</dbReference>
<reference evidence="2" key="1">
    <citation type="submission" date="2016-10" db="EMBL/GenBank/DDBJ databases">
        <authorList>
            <person name="Jeantristanb JTB J.-T."/>
            <person name="Ricardo R."/>
        </authorList>
    </citation>
    <scope>NUCLEOTIDE SEQUENCE [LARGE SCALE GENOMIC DNA]</scope>
</reference>
<gene>
    <name evidence="1" type="ORF">BZ3500_MVSOF-1268-A1-R1_CHR1-3G02401</name>
</gene>
<evidence type="ECO:0000313" key="2">
    <source>
        <dbReference type="Proteomes" id="UP000249723"/>
    </source>
</evidence>
<dbReference type="EMBL" id="FMWP01000014">
    <property type="protein sequence ID" value="SCZ90938.1"/>
    <property type="molecule type" value="Genomic_DNA"/>
</dbReference>
<dbReference type="AlphaFoldDB" id="A0A2X0KH38"/>